<reference evidence="2 3" key="1">
    <citation type="submission" date="2024-01" db="EMBL/GenBank/DDBJ databases">
        <authorList>
            <consortium name="Genoscope - CEA"/>
            <person name="William W."/>
        </authorList>
    </citation>
    <scope>NUCLEOTIDE SEQUENCE [LARGE SCALE GENOMIC DNA]</scope>
    <source>
        <strain evidence="2 3">29B2s-10</strain>
    </source>
</reference>
<evidence type="ECO:0000313" key="2">
    <source>
        <dbReference type="EMBL" id="CAK7920559.1"/>
    </source>
</evidence>
<dbReference type="EMBL" id="OZ004260">
    <property type="protein sequence ID" value="CAK7920559.1"/>
    <property type="molecule type" value="Genomic_DNA"/>
</dbReference>
<organism evidence="2 3">
    <name type="scientific">[Candida] anglica</name>
    <dbReference type="NCBI Taxonomy" id="148631"/>
    <lineage>
        <taxon>Eukaryota</taxon>
        <taxon>Fungi</taxon>
        <taxon>Dikarya</taxon>
        <taxon>Ascomycota</taxon>
        <taxon>Saccharomycotina</taxon>
        <taxon>Pichiomycetes</taxon>
        <taxon>Debaryomycetaceae</taxon>
        <taxon>Kurtzmaniella</taxon>
    </lineage>
</organism>
<proteinExistence type="predicted"/>
<name>A0ABP0EJG1_9ASCO</name>
<sequence>MTNPPATPPRTRPSTRSTQFSPPVFHTTFRTPKTPKHGDCPFTTPISTQKGGVLMNPMMKTPHRTGKIGSMNTTSEQGLGVDSVRRTLFPMSPEITPLRSPNRSVRKKRVFVDDITTDLPMQKLSKTDPMLPALKECAFGLLLPAQSTVGSGRRATHIQQPSKTQQQPPLLETSFFADIAHEEDLDIDDSFSSPIPVTPQLNETSSSNFLKTNNMNFMKPIEYDHIENSPTSKKKSTSFIPQTPVAQLIDDETIFRWHGKSFNSGISSDEEESGTLEDNIELKEIHNPFLSPKRNSLQSTPIKRGTIDYSTHMELVNNKTGERKIVELSPEQATIKPKKLDFFSLM</sequence>
<protein>
    <submittedName>
        <fullName evidence="2">Uncharacterized protein</fullName>
    </submittedName>
</protein>
<feature type="region of interest" description="Disordered" evidence="1">
    <location>
        <begin position="1"/>
        <end position="55"/>
    </location>
</feature>
<keyword evidence="3" id="KW-1185">Reference proteome</keyword>
<dbReference type="Proteomes" id="UP001497600">
    <property type="component" value="Chromosome H"/>
</dbReference>
<evidence type="ECO:0000256" key="1">
    <source>
        <dbReference type="SAM" id="MobiDB-lite"/>
    </source>
</evidence>
<gene>
    <name evidence="2" type="ORF">CAAN4_H03774</name>
</gene>
<accession>A0ABP0EJG1</accession>
<feature type="compositionally biased region" description="Pro residues" evidence="1">
    <location>
        <begin position="1"/>
        <end position="11"/>
    </location>
</feature>
<feature type="compositionally biased region" description="Low complexity" evidence="1">
    <location>
        <begin position="12"/>
        <end position="23"/>
    </location>
</feature>
<evidence type="ECO:0000313" key="3">
    <source>
        <dbReference type="Proteomes" id="UP001497600"/>
    </source>
</evidence>